<accession>A0A074ZHE3</accession>
<dbReference type="KEGG" id="ovi:T265_07356"/>
<feature type="compositionally biased region" description="Acidic residues" evidence="1">
    <location>
        <begin position="42"/>
        <end position="53"/>
    </location>
</feature>
<organism evidence="2 3">
    <name type="scientific">Opisthorchis viverrini</name>
    <name type="common">Southeast Asian liver fluke</name>
    <dbReference type="NCBI Taxonomy" id="6198"/>
    <lineage>
        <taxon>Eukaryota</taxon>
        <taxon>Metazoa</taxon>
        <taxon>Spiralia</taxon>
        <taxon>Lophotrochozoa</taxon>
        <taxon>Platyhelminthes</taxon>
        <taxon>Trematoda</taxon>
        <taxon>Digenea</taxon>
        <taxon>Opisthorchiida</taxon>
        <taxon>Opisthorchiata</taxon>
        <taxon>Opisthorchiidae</taxon>
        <taxon>Opisthorchis</taxon>
    </lineage>
</organism>
<evidence type="ECO:0000313" key="2">
    <source>
        <dbReference type="EMBL" id="KER25132.1"/>
    </source>
</evidence>
<dbReference type="CTD" id="20321535"/>
<sequence>MILLHLTSASFKLLLQEWVGSNPNLMLADNDEKNGGDKAEYGSDDDGDDDDGGDEHPLRKGFTDTSSYPNISYAFLILKFDSASVRVTHRKKVCRRQRNILKMIDQSYDAVDSCECSTGEMKIIVLSTQDPTNGILQLEQVQRLFSHLSIKFRKTGRLIRRFLFSVFGVAELDSVGLVGGLTAEGSEKDAVSQREYGAEFEDSELKPMDDSSE</sequence>
<dbReference type="GeneID" id="20321535"/>
<evidence type="ECO:0000256" key="1">
    <source>
        <dbReference type="SAM" id="MobiDB-lite"/>
    </source>
</evidence>
<keyword evidence="3" id="KW-1185">Reference proteome</keyword>
<dbReference type="AlphaFoldDB" id="A0A074ZHE3"/>
<dbReference type="RefSeq" id="XP_009171119.1">
    <property type="nucleotide sequence ID" value="XM_009172855.1"/>
</dbReference>
<feature type="compositionally biased region" description="Basic and acidic residues" evidence="1">
    <location>
        <begin position="30"/>
        <end position="41"/>
    </location>
</feature>
<evidence type="ECO:0000313" key="3">
    <source>
        <dbReference type="Proteomes" id="UP000054324"/>
    </source>
</evidence>
<proteinExistence type="predicted"/>
<name>A0A074ZHE3_OPIVI</name>
<reference evidence="2 3" key="1">
    <citation type="submission" date="2013-11" db="EMBL/GenBank/DDBJ databases">
        <title>Opisthorchis viverrini - life in the bile duct.</title>
        <authorList>
            <person name="Young N.D."/>
            <person name="Nagarajan N."/>
            <person name="Lin S.J."/>
            <person name="Korhonen P.K."/>
            <person name="Jex A.R."/>
            <person name="Hall R.S."/>
            <person name="Safavi-Hemami H."/>
            <person name="Kaewkong W."/>
            <person name="Bertrand D."/>
            <person name="Gao S."/>
            <person name="Seet Q."/>
            <person name="Wongkham S."/>
            <person name="Teh B.T."/>
            <person name="Wongkham C."/>
            <person name="Intapan P.M."/>
            <person name="Maleewong W."/>
            <person name="Yang X."/>
            <person name="Hu M."/>
            <person name="Wang Z."/>
            <person name="Hofmann A."/>
            <person name="Sternberg P.W."/>
            <person name="Tan P."/>
            <person name="Wang J."/>
            <person name="Gasser R.B."/>
        </authorList>
    </citation>
    <scope>NUCLEOTIDE SEQUENCE [LARGE SCALE GENOMIC DNA]</scope>
</reference>
<feature type="region of interest" description="Disordered" evidence="1">
    <location>
        <begin position="26"/>
        <end position="63"/>
    </location>
</feature>
<dbReference type="Proteomes" id="UP000054324">
    <property type="component" value="Unassembled WGS sequence"/>
</dbReference>
<feature type="region of interest" description="Disordered" evidence="1">
    <location>
        <begin position="186"/>
        <end position="213"/>
    </location>
</feature>
<feature type="compositionally biased region" description="Basic and acidic residues" evidence="1">
    <location>
        <begin position="203"/>
        <end position="213"/>
    </location>
</feature>
<dbReference type="EMBL" id="KL596786">
    <property type="protein sequence ID" value="KER25132.1"/>
    <property type="molecule type" value="Genomic_DNA"/>
</dbReference>
<protein>
    <submittedName>
        <fullName evidence="2">Uncharacterized protein</fullName>
    </submittedName>
</protein>
<gene>
    <name evidence="2" type="ORF">T265_07356</name>
</gene>